<accession>A0ACA9NA50</accession>
<sequence>NGRAAAIRSNYCISKETGIYYFEIDILEGGEGNLISIGVATPHFSLRRHVGYASSSYNLERLYPAVGMRCKNARVEANFGNRPFKFDIKLYAK</sequence>
<dbReference type="EMBL" id="CAJVPM010021598">
    <property type="protein sequence ID" value="CAG8640985.1"/>
    <property type="molecule type" value="Genomic_DNA"/>
</dbReference>
<evidence type="ECO:0000313" key="1">
    <source>
        <dbReference type="EMBL" id="CAG8640985.1"/>
    </source>
</evidence>
<evidence type="ECO:0000313" key="2">
    <source>
        <dbReference type="Proteomes" id="UP000789860"/>
    </source>
</evidence>
<name>A0ACA9NA50_9GLOM</name>
<organism evidence="1 2">
    <name type="scientific">Scutellospora calospora</name>
    <dbReference type="NCBI Taxonomy" id="85575"/>
    <lineage>
        <taxon>Eukaryota</taxon>
        <taxon>Fungi</taxon>
        <taxon>Fungi incertae sedis</taxon>
        <taxon>Mucoromycota</taxon>
        <taxon>Glomeromycotina</taxon>
        <taxon>Glomeromycetes</taxon>
        <taxon>Diversisporales</taxon>
        <taxon>Gigasporaceae</taxon>
        <taxon>Scutellospora</taxon>
    </lineage>
</organism>
<keyword evidence="2" id="KW-1185">Reference proteome</keyword>
<gene>
    <name evidence="1" type="ORF">SCALOS_LOCUS8327</name>
</gene>
<feature type="non-terminal residue" evidence="1">
    <location>
        <position position="93"/>
    </location>
</feature>
<dbReference type="Proteomes" id="UP000789860">
    <property type="component" value="Unassembled WGS sequence"/>
</dbReference>
<protein>
    <submittedName>
        <fullName evidence="1">10700_t:CDS:1</fullName>
    </submittedName>
</protein>
<proteinExistence type="predicted"/>
<reference evidence="1" key="1">
    <citation type="submission" date="2021-06" db="EMBL/GenBank/DDBJ databases">
        <authorList>
            <person name="Kallberg Y."/>
            <person name="Tangrot J."/>
            <person name="Rosling A."/>
        </authorList>
    </citation>
    <scope>NUCLEOTIDE SEQUENCE</scope>
    <source>
        <strain evidence="1">AU212A</strain>
    </source>
</reference>
<feature type="non-terminal residue" evidence="1">
    <location>
        <position position="1"/>
    </location>
</feature>
<comment type="caution">
    <text evidence="1">The sequence shown here is derived from an EMBL/GenBank/DDBJ whole genome shotgun (WGS) entry which is preliminary data.</text>
</comment>